<evidence type="ECO:0000259" key="1">
    <source>
        <dbReference type="Pfam" id="PF01609"/>
    </source>
</evidence>
<proteinExistence type="predicted"/>
<dbReference type="Pfam" id="PF01609">
    <property type="entry name" value="DDE_Tnp_1"/>
    <property type="match status" value="1"/>
</dbReference>
<gene>
    <name evidence="3" type="ORF">FVR03_16625</name>
</gene>
<dbReference type="PANTHER" id="PTHR30007">
    <property type="entry name" value="PHP DOMAIN PROTEIN"/>
    <property type="match status" value="1"/>
</dbReference>
<dbReference type="GO" id="GO:0004803">
    <property type="term" value="F:transposase activity"/>
    <property type="evidence" value="ECO:0007669"/>
    <property type="project" value="InterPro"/>
</dbReference>
<dbReference type="AlphaFoldDB" id="A0A5C8JGI7"/>
<sequence length="256" mass="29912">MQSQFEELTDSQWEIIENILDDQREREHSLRTMMNAILWVNRTGVQWRELDKTLYPCWQSVYYYFRKWTQTGVWEHLNDTLVIKERKRQEREETPSMVIVDSQSVKTVAFVSEAIGIDGGKKVNGRKRHIAVDTLGLPWAVHVTAANVSDTAAGCELVDHLHGKVPRLEKIAADNGYRTTFTDHVEGKYEWEVEIKQKPESAKGFVPEKNRWPVERSFGWLNFRRRLAKEYEKTVESAEAMLHIAFISFLLNRIST</sequence>
<dbReference type="GO" id="GO:0006313">
    <property type="term" value="P:DNA transposition"/>
    <property type="evidence" value="ECO:0007669"/>
    <property type="project" value="InterPro"/>
</dbReference>
<dbReference type="InterPro" id="IPR002559">
    <property type="entry name" value="Transposase_11"/>
</dbReference>
<accession>A0A5C8JGI7</accession>
<evidence type="ECO:0000313" key="3">
    <source>
        <dbReference type="EMBL" id="TXK36849.1"/>
    </source>
</evidence>
<reference evidence="3 4" key="1">
    <citation type="submission" date="2019-08" db="EMBL/GenBank/DDBJ databases">
        <authorList>
            <person name="Shi S."/>
        </authorList>
    </citation>
    <scope>NUCLEOTIDE SEQUENCE [LARGE SCALE GENOMIC DNA]</scope>
    <source>
        <strain evidence="3 4">GY10130</strain>
    </source>
</reference>
<dbReference type="Proteomes" id="UP000321926">
    <property type="component" value="Unassembled WGS sequence"/>
</dbReference>
<dbReference type="InterPro" id="IPR025161">
    <property type="entry name" value="IS402-like_dom"/>
</dbReference>
<dbReference type="PANTHER" id="PTHR30007:SF0">
    <property type="entry name" value="TRANSPOSASE"/>
    <property type="match status" value="1"/>
</dbReference>
<dbReference type="EMBL" id="VRTY01000069">
    <property type="protein sequence ID" value="TXK36849.1"/>
    <property type="molecule type" value="Genomic_DNA"/>
</dbReference>
<keyword evidence="4" id="KW-1185">Reference proteome</keyword>
<evidence type="ECO:0000259" key="2">
    <source>
        <dbReference type="Pfam" id="PF13340"/>
    </source>
</evidence>
<organism evidence="3 4">
    <name type="scientific">Pontibacter qinzhouensis</name>
    <dbReference type="NCBI Taxonomy" id="2603253"/>
    <lineage>
        <taxon>Bacteria</taxon>
        <taxon>Pseudomonadati</taxon>
        <taxon>Bacteroidota</taxon>
        <taxon>Cytophagia</taxon>
        <taxon>Cytophagales</taxon>
        <taxon>Hymenobacteraceae</taxon>
        <taxon>Pontibacter</taxon>
    </lineage>
</organism>
<name>A0A5C8JGI7_9BACT</name>
<dbReference type="NCBIfam" id="NF033580">
    <property type="entry name" value="transpos_IS5_3"/>
    <property type="match status" value="1"/>
</dbReference>
<evidence type="ECO:0000313" key="4">
    <source>
        <dbReference type="Proteomes" id="UP000321926"/>
    </source>
</evidence>
<dbReference type="Pfam" id="PF13340">
    <property type="entry name" value="DUF4096"/>
    <property type="match status" value="1"/>
</dbReference>
<feature type="domain" description="Transposase IS4-like" evidence="1">
    <location>
        <begin position="95"/>
        <end position="249"/>
    </location>
</feature>
<feature type="domain" description="Insertion element IS402-like" evidence="2">
    <location>
        <begin position="8"/>
        <end position="77"/>
    </location>
</feature>
<dbReference type="OrthoDB" id="966067at2"/>
<protein>
    <submittedName>
        <fullName evidence="3">IS5 family transposase</fullName>
    </submittedName>
</protein>
<dbReference type="RefSeq" id="WP_147922886.1">
    <property type="nucleotide sequence ID" value="NZ_VRTY01000069.1"/>
</dbReference>
<dbReference type="GO" id="GO:0003677">
    <property type="term" value="F:DNA binding"/>
    <property type="evidence" value="ECO:0007669"/>
    <property type="project" value="InterPro"/>
</dbReference>
<comment type="caution">
    <text evidence="3">The sequence shown here is derived from an EMBL/GenBank/DDBJ whole genome shotgun (WGS) entry which is preliminary data.</text>
</comment>